<dbReference type="AlphaFoldDB" id="A0A7K1T7Z2"/>
<sequence>MSWNDYRAAMDELPISENFEDRICAAVREARREDARAVVVRPSPARAKRQSRVLFPRATTLGKVAVAAAICLAIGGTAYATASFEDLARIAADADQAQVAEVFEQGAGERIDETQRVGDFDITLLGLTSGQALVPLTEGVNANRTYAVLSLARADGSPIDQAYLDQSAERWLANGVDQGDGSMEVDASRLPKDEHGFSADALVLENLDFTPVAVGSDGAIAARGEQGVASYIEDGAIYFVVDMPAEENGLPVNYLAIWLGAFADSDSPGNRLSDRLEVSERGTLSFVGGIAGALFELPQR</sequence>
<dbReference type="RefSeq" id="WP_114540436.1">
    <property type="nucleotide sequence ID" value="NZ_JARFIT010000002.1"/>
</dbReference>
<accession>A0A7K1T7Z2</accession>
<evidence type="ECO:0000313" key="1">
    <source>
        <dbReference type="EMBL" id="MVN59530.1"/>
    </source>
</evidence>
<dbReference type="Proteomes" id="UP000488839">
    <property type="component" value="Unassembled WGS sequence"/>
</dbReference>
<protein>
    <recommendedName>
        <fullName evidence="3">DUF4179 domain-containing protein</fullName>
    </recommendedName>
</protein>
<comment type="caution">
    <text evidence="1">The sequence shown here is derived from an EMBL/GenBank/DDBJ whole genome shotgun (WGS) entry which is preliminary data.</text>
</comment>
<proteinExistence type="predicted"/>
<reference evidence="1 2" key="1">
    <citation type="submission" date="2019-11" db="EMBL/GenBank/DDBJ databases">
        <title>Whole genome shotgun sequencing (WGS) data from Adlercreutzia equolifaciens ResAG-91, Eggerthella lenta MRI-F36, MRI-F37, MRI-F40, ResAG-49, ResAG-88, ResAG-121, ResAG-145, and Gordonibacter sp. ResAG-5, ResAG-26, ResAG-43, ResAG-50, ResAG-59.</title>
        <authorList>
            <person name="Stoll D.A."/>
            <person name="Danylec N."/>
            <person name="Franz C.M.A.P."/>
            <person name="Huch M."/>
        </authorList>
    </citation>
    <scope>NUCLEOTIDE SEQUENCE [LARGE SCALE GENOMIC DNA]</scope>
    <source>
        <strain evidence="1 2">ResAG-91</strain>
    </source>
</reference>
<keyword evidence="2" id="KW-1185">Reference proteome</keyword>
<gene>
    <name evidence="1" type="ORF">GO707_09880</name>
</gene>
<organism evidence="1 2">
    <name type="scientific">Adlercreutzia rubneri</name>
    <dbReference type="NCBI Taxonomy" id="2916441"/>
    <lineage>
        <taxon>Bacteria</taxon>
        <taxon>Bacillati</taxon>
        <taxon>Actinomycetota</taxon>
        <taxon>Coriobacteriia</taxon>
        <taxon>Eggerthellales</taxon>
        <taxon>Eggerthellaceae</taxon>
        <taxon>Adlercreutzia</taxon>
    </lineage>
</organism>
<dbReference type="EMBL" id="WPOO01000020">
    <property type="protein sequence ID" value="MVN59530.1"/>
    <property type="molecule type" value="Genomic_DNA"/>
</dbReference>
<evidence type="ECO:0000313" key="2">
    <source>
        <dbReference type="Proteomes" id="UP000488839"/>
    </source>
</evidence>
<name>A0A7K1T7Z2_9ACTN</name>
<evidence type="ECO:0008006" key="3">
    <source>
        <dbReference type="Google" id="ProtNLM"/>
    </source>
</evidence>